<sequence>MLSERHKKALAFDAPYVIDRLINDRVADTPALAGELFSEVKKFFVLCEITDDVSLGMYSAMVDQAWHTFILFTAEYTAYSHHYFGRYLNHVPAGRNVVDRRRVGTFSEFRERYEALYGGPLPRIWYDSNSISPSRRVINAQAGQLTVNGSGRTVELVDSAGSVVLSANGIAQPALHFVAQNSDFYVRELPGNLTDDEKIGLAQALAQSRVLRVAP</sequence>
<proteinExistence type="predicted"/>
<evidence type="ECO:0000313" key="2">
    <source>
        <dbReference type="Proteomes" id="UP000193317"/>
    </source>
</evidence>
<protein>
    <submittedName>
        <fullName evidence="1">Uncharacterized protein</fullName>
    </submittedName>
</protein>
<comment type="caution">
    <text evidence="1">The sequence shown here is derived from an EMBL/GenBank/DDBJ whole genome shotgun (WGS) entry which is preliminary data.</text>
</comment>
<organism evidence="1 2">
    <name type="scientific">Mycobacterium szulgai</name>
    <dbReference type="NCBI Taxonomy" id="1787"/>
    <lineage>
        <taxon>Bacteria</taxon>
        <taxon>Bacillati</taxon>
        <taxon>Actinomycetota</taxon>
        <taxon>Actinomycetes</taxon>
        <taxon>Mycobacteriales</taxon>
        <taxon>Mycobacteriaceae</taxon>
        <taxon>Mycobacterium</taxon>
    </lineage>
</organism>
<gene>
    <name evidence="1" type="ORF">AWC27_03645</name>
</gene>
<name>A0A1X2EDN0_MYCSZ</name>
<accession>A0A1X2EDN0</accession>
<dbReference type="AlphaFoldDB" id="A0A1X2EDN0"/>
<dbReference type="Proteomes" id="UP000193317">
    <property type="component" value="Unassembled WGS sequence"/>
</dbReference>
<reference evidence="1 2" key="1">
    <citation type="submission" date="2016-01" db="EMBL/GenBank/DDBJ databases">
        <title>The new phylogeny of the genus Mycobacterium.</title>
        <authorList>
            <person name="Tarcisio F."/>
            <person name="Conor M."/>
            <person name="Antonella G."/>
            <person name="Elisabetta G."/>
            <person name="Giulia F.S."/>
            <person name="Sara T."/>
            <person name="Anna F."/>
            <person name="Clotilde B."/>
            <person name="Roberto B."/>
            <person name="Veronica D.S."/>
            <person name="Fabio R."/>
            <person name="Monica P."/>
            <person name="Olivier J."/>
            <person name="Enrico T."/>
            <person name="Nicola S."/>
        </authorList>
    </citation>
    <scope>NUCLEOTIDE SEQUENCE [LARGE SCALE GENOMIC DNA]</scope>
    <source>
        <strain evidence="1 2">DSM 44166</strain>
    </source>
</reference>
<evidence type="ECO:0000313" key="1">
    <source>
        <dbReference type="EMBL" id="ORW98491.1"/>
    </source>
</evidence>
<dbReference type="EMBL" id="LQPW01000120">
    <property type="protein sequence ID" value="ORW98491.1"/>
    <property type="molecule type" value="Genomic_DNA"/>
</dbReference>
<keyword evidence="2" id="KW-1185">Reference proteome</keyword>